<protein>
    <submittedName>
        <fullName evidence="2">Uncharacterized protein</fullName>
    </submittedName>
</protein>
<evidence type="ECO:0000313" key="3">
    <source>
        <dbReference type="Proteomes" id="UP000782843"/>
    </source>
</evidence>
<name>A0A955L396_9BACT</name>
<sequence length="183" mass="20659">MTNSLVKIIELSIFPIALLICAKVVGLILVNSAFNLDWHFVTSETSLYSIRIAYLTQQAKLDAASYSNLFMYMVVFVGFCLTLVQAYFLHESHVSPKTVQRLMDMKFTNVIKDSFEVFHNAFVWLVLIWISALIIIISALSGDTYLWIALLTSVLTIILTALLAKDFEDELKLRKELKAATGV</sequence>
<comment type="caution">
    <text evidence="2">The sequence shown here is derived from an EMBL/GenBank/DDBJ whole genome shotgun (WGS) entry which is preliminary data.</text>
</comment>
<accession>A0A955L396</accession>
<dbReference type="EMBL" id="JAGQLG010000056">
    <property type="protein sequence ID" value="MCA9382084.1"/>
    <property type="molecule type" value="Genomic_DNA"/>
</dbReference>
<organism evidence="2 3">
    <name type="scientific">Candidatus Dojkabacteria bacterium</name>
    <dbReference type="NCBI Taxonomy" id="2099670"/>
    <lineage>
        <taxon>Bacteria</taxon>
        <taxon>Candidatus Dojkabacteria</taxon>
    </lineage>
</organism>
<keyword evidence="1" id="KW-0472">Membrane</keyword>
<feature type="transmembrane region" description="Helical" evidence="1">
    <location>
        <begin position="145"/>
        <end position="164"/>
    </location>
</feature>
<evidence type="ECO:0000256" key="1">
    <source>
        <dbReference type="SAM" id="Phobius"/>
    </source>
</evidence>
<keyword evidence="1" id="KW-1133">Transmembrane helix</keyword>
<keyword evidence="1" id="KW-0812">Transmembrane</keyword>
<reference evidence="2" key="1">
    <citation type="submission" date="2020-04" db="EMBL/GenBank/DDBJ databases">
        <authorList>
            <person name="Zhang T."/>
        </authorList>
    </citation>
    <scope>NUCLEOTIDE SEQUENCE</scope>
    <source>
        <strain evidence="2">HKST-UBA10</strain>
    </source>
</reference>
<feature type="transmembrane region" description="Helical" evidence="1">
    <location>
        <begin position="12"/>
        <end position="34"/>
    </location>
</feature>
<reference evidence="2" key="2">
    <citation type="journal article" date="2021" name="Microbiome">
        <title>Successional dynamics and alternative stable states in a saline activated sludge microbial community over 9 years.</title>
        <authorList>
            <person name="Wang Y."/>
            <person name="Ye J."/>
            <person name="Ju F."/>
            <person name="Liu L."/>
            <person name="Boyd J.A."/>
            <person name="Deng Y."/>
            <person name="Parks D.H."/>
            <person name="Jiang X."/>
            <person name="Yin X."/>
            <person name="Woodcroft B.J."/>
            <person name="Tyson G.W."/>
            <person name="Hugenholtz P."/>
            <person name="Polz M.F."/>
            <person name="Zhang T."/>
        </authorList>
    </citation>
    <scope>NUCLEOTIDE SEQUENCE</scope>
    <source>
        <strain evidence="2">HKST-UBA10</strain>
    </source>
</reference>
<proteinExistence type="predicted"/>
<dbReference type="Proteomes" id="UP000782843">
    <property type="component" value="Unassembled WGS sequence"/>
</dbReference>
<feature type="transmembrane region" description="Helical" evidence="1">
    <location>
        <begin position="121"/>
        <end position="139"/>
    </location>
</feature>
<dbReference type="AlphaFoldDB" id="A0A955L396"/>
<evidence type="ECO:0000313" key="2">
    <source>
        <dbReference type="EMBL" id="MCA9382084.1"/>
    </source>
</evidence>
<feature type="transmembrane region" description="Helical" evidence="1">
    <location>
        <begin position="69"/>
        <end position="89"/>
    </location>
</feature>
<gene>
    <name evidence="2" type="ORF">KC660_01600</name>
</gene>